<dbReference type="InterPro" id="IPR024726">
    <property type="entry name" value="FhuF_C"/>
</dbReference>
<dbReference type="Proteomes" id="UP000002943">
    <property type="component" value="Unassembled WGS sequence"/>
</dbReference>
<sequence>MSTDPFFEHLFDYSKQVTPYLSGSIAPMPEEFSNEYFLHIDYPCSQNIQQLYKSIERAHPEAGSAYWLTRTWDLLCWQPVYVSFISIYALHGLPNVAHIRQEIQSQFVAGYSFDSTDHIHASEAELIEKAGKQLQQLFAFFREEMSQWTRIRPGFTNHLFADGILGCLVKLSNFAPQMPNAYLIEQASLWLSACNLSEKHLNGLSVNEESGDLTLVRTSCCLVYKCDGRELCLDCPRHPENKR</sequence>
<name>E3BHI7_9VIBR</name>
<dbReference type="EMBL" id="AEIU01000059">
    <property type="protein sequence ID" value="EFP97276.1"/>
    <property type="molecule type" value="Genomic_DNA"/>
</dbReference>
<dbReference type="NCBIfam" id="TIGR03950">
    <property type="entry name" value="sidero_Fe_reduc"/>
    <property type="match status" value="1"/>
</dbReference>
<dbReference type="GO" id="GO:0051537">
    <property type="term" value="F:2 iron, 2 sulfur cluster binding"/>
    <property type="evidence" value="ECO:0007669"/>
    <property type="project" value="InterPro"/>
</dbReference>
<evidence type="ECO:0000313" key="2">
    <source>
        <dbReference type="EMBL" id="EFP97276.1"/>
    </source>
</evidence>
<evidence type="ECO:0000259" key="1">
    <source>
        <dbReference type="Pfam" id="PF11575"/>
    </source>
</evidence>
<dbReference type="InterPro" id="IPR023998">
    <property type="entry name" value="FCR-like"/>
</dbReference>
<dbReference type="AlphaFoldDB" id="E3BHI7"/>
<accession>E3BHI7</accession>
<protein>
    <recommendedName>
        <fullName evidence="1">Ferric siderophore reductase C-terminal domain-containing protein</fullName>
    </recommendedName>
</protein>
<proteinExistence type="predicted"/>
<dbReference type="eggNOG" id="ENOG503351S">
    <property type="taxonomic scope" value="Bacteria"/>
</dbReference>
<dbReference type="OrthoDB" id="7942745at2"/>
<gene>
    <name evidence="2" type="ORF">VIBC2010_17814</name>
</gene>
<evidence type="ECO:0000313" key="3">
    <source>
        <dbReference type="Proteomes" id="UP000002943"/>
    </source>
</evidence>
<comment type="caution">
    <text evidence="2">The sequence shown here is derived from an EMBL/GenBank/DDBJ whole genome shotgun (WGS) entry which is preliminary data.</text>
</comment>
<organism evidence="2 3">
    <name type="scientific">Vibrio caribbeanicus ATCC BAA-2122</name>
    <dbReference type="NCBI Taxonomy" id="796620"/>
    <lineage>
        <taxon>Bacteria</taxon>
        <taxon>Pseudomonadati</taxon>
        <taxon>Pseudomonadota</taxon>
        <taxon>Gammaproteobacteria</taxon>
        <taxon>Vibrionales</taxon>
        <taxon>Vibrionaceae</taxon>
        <taxon>Vibrio</taxon>
    </lineage>
</organism>
<dbReference type="STRING" id="796620.VIBC2010_17814"/>
<dbReference type="RefSeq" id="WP_009600454.1">
    <property type="nucleotide sequence ID" value="NZ_AEIU01000059.1"/>
</dbReference>
<keyword evidence="3" id="KW-1185">Reference proteome</keyword>
<dbReference type="Pfam" id="PF11575">
    <property type="entry name" value="FhuF_C"/>
    <property type="match status" value="1"/>
</dbReference>
<feature type="domain" description="Ferric siderophore reductase C-terminal" evidence="1">
    <location>
        <begin position="217"/>
        <end position="237"/>
    </location>
</feature>
<reference evidence="2 3" key="1">
    <citation type="journal article" date="2012" name="Int. J. Syst. Evol. Microbiol.">
        <title>Vibrio caribbeanicus sp. nov., isolated from the marine sponge Scleritoderma cyanea.</title>
        <authorList>
            <person name="Hoffmann M."/>
            <person name="Monday S.R."/>
            <person name="Allard M.W."/>
            <person name="Strain E.A."/>
            <person name="Whittaker P."/>
            <person name="Naum M."/>
            <person name="McCarthy P.J."/>
            <person name="Lopez J.V."/>
            <person name="Fischer M."/>
            <person name="Brown E.W."/>
        </authorList>
    </citation>
    <scope>NUCLEOTIDE SEQUENCE [LARGE SCALE GENOMIC DNA]</scope>
    <source>
        <strain evidence="2 3">ATCC BAA-2122</strain>
    </source>
</reference>